<name>A0A2V2YSS7_9BACL</name>
<dbReference type="EMBL" id="QGTQ01000009">
    <property type="protein sequence ID" value="PWW02433.1"/>
    <property type="molecule type" value="Genomic_DNA"/>
</dbReference>
<protein>
    <submittedName>
        <fullName evidence="2">Uncharacterized protein</fullName>
    </submittedName>
</protein>
<evidence type="ECO:0000313" key="2">
    <source>
        <dbReference type="EMBL" id="PWW02433.1"/>
    </source>
</evidence>
<gene>
    <name evidence="2" type="ORF">DFQ01_10958</name>
</gene>
<accession>A0A2V2YSS7</accession>
<reference evidence="2 3" key="1">
    <citation type="submission" date="2018-05" db="EMBL/GenBank/DDBJ databases">
        <title>Genomic Encyclopedia of Type Strains, Phase III (KMG-III): the genomes of soil and plant-associated and newly described type strains.</title>
        <authorList>
            <person name="Whitman W."/>
        </authorList>
    </citation>
    <scope>NUCLEOTIDE SEQUENCE [LARGE SCALE GENOMIC DNA]</scope>
    <source>
        <strain evidence="2 3">CECT 5696</strain>
    </source>
</reference>
<sequence>MPHYQINDAIETLTPSETQKNKMLQGIQEQLNKQRTRPAQVRGRRIITSIAVCLLALVLSTSVYAATNNQIMIAIKEEVIRIFWADGNSTLVEKTDDNKITVGITGNQSEWLVKEKDSELLLTVNGNTLDITKELSDQGYYFYDYRDQSQKLHRVYIVKNASGKSDSRERWYAQMEWFPELGIGGSNRGLSGPLAVAIMDAEQKAKEGGNLAAELQLSLDQYWEKYGK</sequence>
<feature type="transmembrane region" description="Helical" evidence="1">
    <location>
        <begin position="46"/>
        <end position="66"/>
    </location>
</feature>
<evidence type="ECO:0000313" key="3">
    <source>
        <dbReference type="Proteomes" id="UP000246635"/>
    </source>
</evidence>
<keyword evidence="1" id="KW-1133">Transmembrane helix</keyword>
<organism evidence="2 3">
    <name type="scientific">Paenibacillus cellulosilyticus</name>
    <dbReference type="NCBI Taxonomy" id="375489"/>
    <lineage>
        <taxon>Bacteria</taxon>
        <taxon>Bacillati</taxon>
        <taxon>Bacillota</taxon>
        <taxon>Bacilli</taxon>
        <taxon>Bacillales</taxon>
        <taxon>Paenibacillaceae</taxon>
        <taxon>Paenibacillus</taxon>
    </lineage>
</organism>
<keyword evidence="1" id="KW-0812">Transmembrane</keyword>
<dbReference type="OrthoDB" id="2604334at2"/>
<dbReference type="RefSeq" id="WP_110044472.1">
    <property type="nucleotide sequence ID" value="NZ_CP054613.1"/>
</dbReference>
<dbReference type="AlphaFoldDB" id="A0A2V2YSS7"/>
<keyword evidence="1" id="KW-0472">Membrane</keyword>
<proteinExistence type="predicted"/>
<dbReference type="Proteomes" id="UP000246635">
    <property type="component" value="Unassembled WGS sequence"/>
</dbReference>
<comment type="caution">
    <text evidence="2">The sequence shown here is derived from an EMBL/GenBank/DDBJ whole genome shotgun (WGS) entry which is preliminary data.</text>
</comment>
<evidence type="ECO:0000256" key="1">
    <source>
        <dbReference type="SAM" id="Phobius"/>
    </source>
</evidence>
<keyword evidence="3" id="KW-1185">Reference proteome</keyword>